<organism evidence="3 4">
    <name type="scientific">Lobosporangium transversale</name>
    <dbReference type="NCBI Taxonomy" id="64571"/>
    <lineage>
        <taxon>Eukaryota</taxon>
        <taxon>Fungi</taxon>
        <taxon>Fungi incertae sedis</taxon>
        <taxon>Mucoromycota</taxon>
        <taxon>Mortierellomycotina</taxon>
        <taxon>Mortierellomycetes</taxon>
        <taxon>Mortierellales</taxon>
        <taxon>Mortierellaceae</taxon>
        <taxon>Lobosporangium</taxon>
    </lineage>
</organism>
<dbReference type="RefSeq" id="XP_021880419.1">
    <property type="nucleotide sequence ID" value="XM_022028868.1"/>
</dbReference>
<evidence type="ECO:0000256" key="2">
    <source>
        <dbReference type="SAM" id="MobiDB-lite"/>
    </source>
</evidence>
<evidence type="ECO:0000313" key="4">
    <source>
        <dbReference type="Proteomes" id="UP000193648"/>
    </source>
</evidence>
<feature type="compositionally biased region" description="Basic residues" evidence="2">
    <location>
        <begin position="696"/>
        <end position="710"/>
    </location>
</feature>
<accession>A0A1Y2GK03</accession>
<proteinExistence type="predicted"/>
<sequence length="1149" mass="129242">MTIPRSLQGSLVVEKEDGLDNEATPNVSTKIRSIEKASAASVVQYHGNYDGHSIFNDRSSDGSGSARDRVSSHLLNKASPIILTSSPPRPYAQQYPSPLVQTNVHVNPRVVKFQTMTEALQAHKAKRRGHENETLLQQTQEQKQIKHQKPRDHYSGKGVNRVSDGEYGSYADIGESDCRPLRSRTNRSTSKDEQAPKVSTIPVAIAATAPEEETKNRLINNNSPAHLAESKRINNNWMDQYQDYCMTNGYDGNTHKSASLYPLSSSSSSSPPPLFRAGSSDIASHNSHGRDMADVNDVQEDHNEGQGFISWTDHFIALHSTYRDRLALLHFRLCAEVHQLLLLHRHAIRHLQTQILRTVGELEPLLSDTIHNKMLPEMARDLKDQQSCCQAVGKVIRRELRHGMLTISSVESDFTGIYLPEDDGGFFEKEKRKEKEENEEDVEWTLFGWSESQKPFESWRDVSIARQKLHNIESKEKQPLEIQSYNKDDESVRRRKYFGTGGNTSDADIDIIATVAMVPVKDLHDQDGNTNDSALVLREHSCHGHNPTRSFNHSSRDDYHKYVSQISNKCSNSNSTSINSPLLRPSCISRLQPEPISASSLVDTESCKCARSTVLSTSLLDVHVNTSTTRPRTRRGGQFWPISYTPIESHPPAATNITISTTPCRHSIHGKNDCSKSSRRSSQEIHSTRSCSYSIRQKHLKNHSNRKRRIGPSGNGGALRTRMTDSVRNFYQGGTHFHYATAPCCVHWHSVHHSHHHRSCIRTSSPGKDRSAERDYHRHRCGQSYQEDHNDEDSSSSEVDEKDRNMSHDPSTSMQGCCLRYSIPTHGGDRYLDKNDERVYTGLMTSRCRDGNREDPTSAKLQNDDIFYYNIADTDMGVSSGCRGNGDTPHNGNGDTPHNGNGDTSHNGKGKAEVLDIPSSSKAGNNRVHISRNKPCTRPCPGTRIQIQTQSVTQRHNNLPSRSSTCSTSSSQDVSSLSLISLPSITQDSDSVGIRGRSVVVIDLADWAKVYKSQLLRERWDVQEQELEQEEAQAQVLANKNTTSLLMSSSSSSKKQNQSRRGNHKKETDEDSYPPDQKWIREMHVQESTLLLEGHREEAKALRRARRVKMALKTASVYHLLDNIYQTQCLPHNHNRHFYRSCVVGLQKS</sequence>
<feature type="compositionally biased region" description="Polar residues" evidence="2">
    <location>
        <begin position="888"/>
        <end position="907"/>
    </location>
</feature>
<keyword evidence="1" id="KW-0175">Coiled coil</keyword>
<dbReference type="OrthoDB" id="2395085at2759"/>
<feature type="compositionally biased region" description="Low complexity" evidence="2">
    <location>
        <begin position="1045"/>
        <end position="1056"/>
    </location>
</feature>
<feature type="region of interest" description="Disordered" evidence="2">
    <location>
        <begin position="756"/>
        <end position="817"/>
    </location>
</feature>
<dbReference type="GeneID" id="33570711"/>
<evidence type="ECO:0000313" key="3">
    <source>
        <dbReference type="EMBL" id="ORZ13338.1"/>
    </source>
</evidence>
<dbReference type="EMBL" id="MCFF01000023">
    <property type="protein sequence ID" value="ORZ13338.1"/>
    <property type="molecule type" value="Genomic_DNA"/>
</dbReference>
<feature type="compositionally biased region" description="Acidic residues" evidence="2">
    <location>
        <begin position="789"/>
        <end position="798"/>
    </location>
</feature>
<protein>
    <submittedName>
        <fullName evidence="3">Uncharacterized protein</fullName>
    </submittedName>
</protein>
<gene>
    <name evidence="3" type="ORF">BCR41DRAFT_397151</name>
</gene>
<evidence type="ECO:0000256" key="1">
    <source>
        <dbReference type="SAM" id="Coils"/>
    </source>
</evidence>
<feature type="region of interest" description="Disordered" evidence="2">
    <location>
        <begin position="880"/>
        <end position="971"/>
    </location>
</feature>
<feature type="region of interest" description="Disordered" evidence="2">
    <location>
        <begin position="668"/>
        <end position="721"/>
    </location>
</feature>
<dbReference type="AlphaFoldDB" id="A0A1Y2GK03"/>
<feature type="region of interest" description="Disordered" evidence="2">
    <location>
        <begin position="137"/>
        <end position="196"/>
    </location>
</feature>
<feature type="compositionally biased region" description="Polar residues" evidence="2">
    <location>
        <begin position="945"/>
        <end position="958"/>
    </location>
</feature>
<dbReference type="InParanoid" id="A0A1Y2GK03"/>
<feature type="compositionally biased region" description="Basic and acidic residues" evidence="2">
    <location>
        <begin position="767"/>
        <end position="776"/>
    </location>
</feature>
<comment type="caution">
    <text evidence="3">The sequence shown here is derived from an EMBL/GenBank/DDBJ whole genome shotgun (WGS) entry which is preliminary data.</text>
</comment>
<reference evidence="3 4" key="1">
    <citation type="submission" date="2016-07" db="EMBL/GenBank/DDBJ databases">
        <title>Pervasive Adenine N6-methylation of Active Genes in Fungi.</title>
        <authorList>
            <consortium name="DOE Joint Genome Institute"/>
            <person name="Mondo S.J."/>
            <person name="Dannebaum R.O."/>
            <person name="Kuo R.C."/>
            <person name="Labutti K."/>
            <person name="Haridas S."/>
            <person name="Kuo A."/>
            <person name="Salamov A."/>
            <person name="Ahrendt S.R."/>
            <person name="Lipzen A."/>
            <person name="Sullivan W."/>
            <person name="Andreopoulos W.B."/>
            <person name="Clum A."/>
            <person name="Lindquist E."/>
            <person name="Daum C."/>
            <person name="Ramamoorthy G.K."/>
            <person name="Gryganskyi A."/>
            <person name="Culley D."/>
            <person name="Magnuson J.K."/>
            <person name="James T.Y."/>
            <person name="O'Malley M.A."/>
            <person name="Stajich J.E."/>
            <person name="Spatafora J.W."/>
            <person name="Visel A."/>
            <person name="Grigoriev I.V."/>
        </authorList>
    </citation>
    <scope>NUCLEOTIDE SEQUENCE [LARGE SCALE GENOMIC DNA]</scope>
    <source>
        <strain evidence="3 4">NRRL 3116</strain>
    </source>
</reference>
<feature type="region of interest" description="Disordered" evidence="2">
    <location>
        <begin position="1045"/>
        <end position="1077"/>
    </location>
</feature>
<name>A0A1Y2GK03_9FUNG</name>
<keyword evidence="4" id="KW-1185">Reference proteome</keyword>
<feature type="coiled-coil region" evidence="1">
    <location>
        <begin position="1013"/>
        <end position="1040"/>
    </location>
</feature>
<feature type="compositionally biased region" description="Low complexity" evidence="2">
    <location>
        <begin position="959"/>
        <end position="971"/>
    </location>
</feature>
<feature type="compositionally biased region" description="Basic and acidic residues" evidence="2">
    <location>
        <begin position="670"/>
        <end position="687"/>
    </location>
</feature>
<dbReference type="Proteomes" id="UP000193648">
    <property type="component" value="Unassembled WGS sequence"/>
</dbReference>